<dbReference type="Proteomes" id="UP000094067">
    <property type="component" value="Unassembled WGS sequence"/>
</dbReference>
<evidence type="ECO:0008006" key="7">
    <source>
        <dbReference type="Google" id="ProtNLM"/>
    </source>
</evidence>
<protein>
    <recommendedName>
        <fullName evidence="7">PrgI family protein</fullName>
    </recommendedName>
</protein>
<gene>
    <name evidence="2" type="ORF">BEI59_09755</name>
    <name evidence="1" type="ORF">BEI61_05509</name>
    <name evidence="3" type="ORF">BEI63_02045</name>
</gene>
<reference evidence="3 6" key="2">
    <citation type="submission" date="2016-08" db="EMBL/GenBank/DDBJ databases">
        <title>Characterization of Isolates of Eisenbergiella tayi Derived from Blood Cultures, Using Whole Genome Sequencing.</title>
        <authorList>
            <person name="Bernier A.-M."/>
            <person name="Burdz T."/>
            <person name="Wiebe D."/>
            <person name="Bernard K."/>
        </authorList>
    </citation>
    <scope>NUCLEOTIDE SEQUENCE [LARGE SCALE GENOMIC DNA]</scope>
    <source>
        <strain evidence="3 6">NML120146</strain>
    </source>
</reference>
<proteinExistence type="predicted"/>
<evidence type="ECO:0000313" key="1">
    <source>
        <dbReference type="EMBL" id="ODM02347.1"/>
    </source>
</evidence>
<reference evidence="1 4" key="1">
    <citation type="submission" date="2016-07" db="EMBL/GenBank/DDBJ databases">
        <title>Characterization of isolates of Eisenbergiella tayi derived from blood cultures, using whole genome sequencing.</title>
        <authorList>
            <person name="Burdz T."/>
            <person name="Wiebe D."/>
            <person name="Huynh C."/>
            <person name="Bernard K."/>
        </authorList>
    </citation>
    <scope>NUCLEOTIDE SEQUENCE [LARGE SCALE GENOMIC DNA]</scope>
    <source>
        <strain evidence="1 4">NML 110608</strain>
    </source>
</reference>
<comment type="caution">
    <text evidence="1">The sequence shown here is derived from an EMBL/GenBank/DDBJ whole genome shotgun (WGS) entry which is preliminary data.</text>
</comment>
<dbReference type="Proteomes" id="UP000094869">
    <property type="component" value="Unassembled WGS sequence"/>
</dbReference>
<keyword evidence="6" id="KW-1185">Reference proteome</keyword>
<evidence type="ECO:0000313" key="5">
    <source>
        <dbReference type="Proteomes" id="UP000094271"/>
    </source>
</evidence>
<evidence type="ECO:0000313" key="4">
    <source>
        <dbReference type="Proteomes" id="UP000094067"/>
    </source>
</evidence>
<dbReference type="OrthoDB" id="1848927at2"/>
<dbReference type="AlphaFoldDB" id="A0A1E3A1H5"/>
<dbReference type="EMBL" id="MCGH01000004">
    <property type="protein sequence ID" value="ODM02347.1"/>
    <property type="molecule type" value="Genomic_DNA"/>
</dbReference>
<dbReference type="RefSeq" id="WP_069154892.1">
    <property type="nucleotide sequence ID" value="NZ_JAQCZP010000005.1"/>
</dbReference>
<evidence type="ECO:0000313" key="2">
    <source>
        <dbReference type="EMBL" id="ODR53129.1"/>
    </source>
</evidence>
<evidence type="ECO:0000313" key="6">
    <source>
        <dbReference type="Proteomes" id="UP000094869"/>
    </source>
</evidence>
<evidence type="ECO:0000313" key="3">
    <source>
        <dbReference type="EMBL" id="ODR61225.1"/>
    </source>
</evidence>
<accession>A0A1E3A1H5</accession>
<dbReference type="EMBL" id="MEHD01000007">
    <property type="protein sequence ID" value="ODR61225.1"/>
    <property type="molecule type" value="Genomic_DNA"/>
</dbReference>
<dbReference type="Proteomes" id="UP000094271">
    <property type="component" value="Unassembled WGS sequence"/>
</dbReference>
<reference evidence="2 5" key="3">
    <citation type="submission" date="2016-08" db="EMBL/GenBank/DDBJ databases">
        <authorList>
            <person name="Seilhamer J.J."/>
        </authorList>
    </citation>
    <scope>NUCLEOTIDE SEQUENCE [LARGE SCALE GENOMIC DNA]</scope>
    <source>
        <strain evidence="2 5">NML150140-1</strain>
    </source>
</reference>
<organism evidence="1 4">
    <name type="scientific">Eisenbergiella tayi</name>
    <dbReference type="NCBI Taxonomy" id="1432052"/>
    <lineage>
        <taxon>Bacteria</taxon>
        <taxon>Bacillati</taxon>
        <taxon>Bacillota</taxon>
        <taxon>Clostridia</taxon>
        <taxon>Lachnospirales</taxon>
        <taxon>Lachnospiraceae</taxon>
        <taxon>Eisenbergiella</taxon>
    </lineage>
</organism>
<sequence>MDELKLYIPMGVKPETELFNGFGRKQLFQSVIGSLAVGAVAAVVWFLSGNVTATVILVLSGIFGSVMMTTKDQSNLSVVDQVQNLVRFLRSQKVYPYRYGDEWGCR</sequence>
<name>A0A1E3A1H5_9FIRM</name>
<dbReference type="EMBL" id="MEHA01000005">
    <property type="protein sequence ID" value="ODR53129.1"/>
    <property type="molecule type" value="Genomic_DNA"/>
</dbReference>